<reference evidence="3 4" key="1">
    <citation type="submission" date="2017-07" db="EMBL/GenBank/DDBJ databases">
        <title>An improved, manually edited Actinidia chinensis var. chinensis (kiwifruit) genome highlights the challenges associated with draft genomes and gene prediction in plants.</title>
        <authorList>
            <person name="Pilkington S."/>
            <person name="Crowhurst R."/>
            <person name="Hilario E."/>
            <person name="Nardozza S."/>
            <person name="Fraser L."/>
            <person name="Peng Y."/>
            <person name="Gunaseelan K."/>
            <person name="Simpson R."/>
            <person name="Tahir J."/>
            <person name="Deroles S."/>
            <person name="Templeton K."/>
            <person name="Luo Z."/>
            <person name="Davy M."/>
            <person name="Cheng C."/>
            <person name="Mcneilage M."/>
            <person name="Scaglione D."/>
            <person name="Liu Y."/>
            <person name="Zhang Q."/>
            <person name="Datson P."/>
            <person name="De Silva N."/>
            <person name="Gardiner S."/>
            <person name="Bassett H."/>
            <person name="Chagne D."/>
            <person name="Mccallum J."/>
            <person name="Dzierzon H."/>
            <person name="Deng C."/>
            <person name="Wang Y.-Y."/>
            <person name="Barron N."/>
            <person name="Manako K."/>
            <person name="Bowen J."/>
            <person name="Foster T."/>
            <person name="Erridge Z."/>
            <person name="Tiffin H."/>
            <person name="Waite C."/>
            <person name="Davies K."/>
            <person name="Grierson E."/>
            <person name="Laing W."/>
            <person name="Kirk R."/>
            <person name="Chen X."/>
            <person name="Wood M."/>
            <person name="Montefiori M."/>
            <person name="Brummell D."/>
            <person name="Schwinn K."/>
            <person name="Catanach A."/>
            <person name="Fullerton C."/>
            <person name="Li D."/>
            <person name="Meiyalaghan S."/>
            <person name="Nieuwenhuizen N."/>
            <person name="Read N."/>
            <person name="Prakash R."/>
            <person name="Hunter D."/>
            <person name="Zhang H."/>
            <person name="Mckenzie M."/>
            <person name="Knabel M."/>
            <person name="Harris A."/>
            <person name="Allan A."/>
            <person name="Chen A."/>
            <person name="Janssen B."/>
            <person name="Plunkett B."/>
            <person name="Dwamena C."/>
            <person name="Voogd C."/>
            <person name="Leif D."/>
            <person name="Lafferty D."/>
            <person name="Souleyre E."/>
            <person name="Varkonyi-Gasic E."/>
            <person name="Gambi F."/>
            <person name="Hanley J."/>
            <person name="Yao J.-L."/>
            <person name="Cheung J."/>
            <person name="David K."/>
            <person name="Warren B."/>
            <person name="Marsh K."/>
            <person name="Snowden K."/>
            <person name="Lin-Wang K."/>
            <person name="Brian L."/>
            <person name="Martinez-Sanchez M."/>
            <person name="Wang M."/>
            <person name="Ileperuma N."/>
            <person name="Macnee N."/>
            <person name="Campin R."/>
            <person name="Mcatee P."/>
            <person name="Drummond R."/>
            <person name="Espley R."/>
            <person name="Ireland H."/>
            <person name="Wu R."/>
            <person name="Atkinson R."/>
            <person name="Karunairetnam S."/>
            <person name="Bulley S."/>
            <person name="Chunkath S."/>
            <person name="Hanley Z."/>
            <person name="Storey R."/>
            <person name="Thrimawithana A."/>
            <person name="Thomson S."/>
            <person name="David C."/>
            <person name="Testolin R."/>
        </authorList>
    </citation>
    <scope>NUCLEOTIDE SEQUENCE [LARGE SCALE GENOMIC DNA]</scope>
    <source>
        <strain evidence="4">cv. Red5</strain>
        <tissue evidence="3">Young leaf</tissue>
    </source>
</reference>
<dbReference type="PANTHER" id="PTHR43215">
    <property type="entry name" value="RADIAL SPOKE HEAD 1 HOMOLOG"/>
    <property type="match status" value="1"/>
</dbReference>
<dbReference type="PANTHER" id="PTHR43215:SF15">
    <property type="entry name" value="PROTEIN ACCUMULATION AND REPLICATION OF CHLOROPLASTS 3, CHLOROPLASTIC"/>
    <property type="match status" value="1"/>
</dbReference>
<keyword evidence="1" id="KW-0677">Repeat</keyword>
<comment type="caution">
    <text evidence="3">The sequence shown here is derived from an EMBL/GenBank/DDBJ whole genome shotgun (WGS) entry which is preliminary data.</text>
</comment>
<proteinExistence type="predicted"/>
<dbReference type="STRING" id="1590841.A0A2R6PGP5"/>
<sequence>MELYISTSRHKISHPFSSSPKWLFKSRIFHGIKFRRKLNSNSRPLQVALRSEKVNRNSFPVNREESGKSCEGSEFVEVIGIGSRKDAVLDFCSDSPLLWPTLRFWNILIDDSAEVQLQQRFTRTDITPRVVEAPSLFQSYSKAVILVATAAYGSEHITVVDILKRVKSANGLVVGIMLKPFSFEGRRRQDEVKDLLEQLQEHTNFCIVVDTNVLLEKDLVTLDEALKTANSAVLMAINAISILISESQKKHLVSPQNSMKELKASEAMKILESYKEAKIGFGAGYNIKTSIMRAVYDCPFLSVGLKLDEALKTANSAVLMAINAISILISESQKKHLVSPQNSMKELKASEAMKILESYKEAKIGFGAGYNIKTSIMRAVYDCPFLSVGLKDLDGIVICIVASSAVMDCNNENDFLNTFRQTTECRGGIIMSTVHESNVETNLIMTTVITVGRTRHQASQESTIFSRVVEHFPFIFNLLRRHQPQSQDTQESYLPDGPSLSDTTNTPDSGEMPSMIPADRTAEGYGIYSAELQMLLSNDGDEINDLRGYGNTFEQTDVEFSQTTTDFSNFYNPNTEGVPAFQRKLFIRRNLGPGYHISQGTNEGANDCGPTSVLDNISIYKLPVGVKPSEELKNSLFISNSIHCQEKIGEDDLKAAQANSRVSWDALTGAGFEAVSELYDSSSAALTGNYTDASKKQGVLSVRAASMLEAERESQKKWNPIMEMKYRGGLYKGRCQGGLPEGKGRLSLRDGSIYDGMWRYGKRSGLGTFYFSNGDVFQGSWRDDVMHGKGWLYFRTGDRWFVNFWKGKANGEGRFYSKLGEIFFGHFKDGWRHGHFLCINVDGERCHEIWDEGVLVSRKQLDTDAGSG</sequence>
<dbReference type="Proteomes" id="UP000241394">
    <property type="component" value="Chromosome LG25"/>
</dbReference>
<dbReference type="GO" id="GO:0009707">
    <property type="term" value="C:chloroplast outer membrane"/>
    <property type="evidence" value="ECO:0007669"/>
    <property type="project" value="EnsemblPlants"/>
</dbReference>
<keyword evidence="4" id="KW-1185">Reference proteome</keyword>
<dbReference type="GO" id="GO:0009570">
    <property type="term" value="C:chloroplast stroma"/>
    <property type="evidence" value="ECO:0007669"/>
    <property type="project" value="EnsemblPlants"/>
</dbReference>
<name>A0A2R6PGP5_ACTCC</name>
<evidence type="ECO:0000256" key="1">
    <source>
        <dbReference type="ARBA" id="ARBA00022737"/>
    </source>
</evidence>
<evidence type="ECO:0000313" key="4">
    <source>
        <dbReference type="Proteomes" id="UP000241394"/>
    </source>
</evidence>
<dbReference type="Gene3D" id="3.40.50.1440">
    <property type="entry name" value="Tubulin/FtsZ, GTPase domain"/>
    <property type="match status" value="2"/>
</dbReference>
<evidence type="ECO:0000313" key="3">
    <source>
        <dbReference type="EMBL" id="PSR91019.1"/>
    </source>
</evidence>
<dbReference type="GO" id="GO:0098562">
    <property type="term" value="C:cytoplasmic side of membrane"/>
    <property type="evidence" value="ECO:0007669"/>
    <property type="project" value="EnsemblPlants"/>
</dbReference>
<dbReference type="Gene3D" id="2.20.110.10">
    <property type="entry name" value="Histone H3 K4-specific methyltransferase SET7/9 N-terminal domain"/>
    <property type="match status" value="2"/>
</dbReference>
<accession>A0A2R6PGP5</accession>
<dbReference type="Gramene" id="PSR91019">
    <property type="protein sequence ID" value="PSR91019"/>
    <property type="gene ID" value="CEY00_Acc28359"/>
</dbReference>
<dbReference type="InterPro" id="IPR003409">
    <property type="entry name" value="MORN"/>
</dbReference>
<dbReference type="FunCoup" id="A0A2R6PGP5">
    <property type="interactions" value="2547"/>
</dbReference>
<dbReference type="OrthoDB" id="270720at2759"/>
<dbReference type="SMART" id="SM00698">
    <property type="entry name" value="MORN"/>
    <property type="match status" value="4"/>
</dbReference>
<dbReference type="GO" id="GO:0010020">
    <property type="term" value="P:chloroplast fission"/>
    <property type="evidence" value="ECO:0007669"/>
    <property type="project" value="EnsemblPlants"/>
</dbReference>
<gene>
    <name evidence="3" type="ORF">CEY00_Acc28359</name>
</gene>
<organism evidence="3 4">
    <name type="scientific">Actinidia chinensis var. chinensis</name>
    <name type="common">Chinese soft-hair kiwi</name>
    <dbReference type="NCBI Taxonomy" id="1590841"/>
    <lineage>
        <taxon>Eukaryota</taxon>
        <taxon>Viridiplantae</taxon>
        <taxon>Streptophyta</taxon>
        <taxon>Embryophyta</taxon>
        <taxon>Tracheophyta</taxon>
        <taxon>Spermatophyta</taxon>
        <taxon>Magnoliopsida</taxon>
        <taxon>eudicotyledons</taxon>
        <taxon>Gunneridae</taxon>
        <taxon>Pentapetalae</taxon>
        <taxon>asterids</taxon>
        <taxon>Ericales</taxon>
        <taxon>Actinidiaceae</taxon>
        <taxon>Actinidia</taxon>
    </lineage>
</organism>
<dbReference type="SUPFAM" id="SSF52490">
    <property type="entry name" value="Tubulin nucleotide-binding domain-like"/>
    <property type="match status" value="1"/>
</dbReference>
<reference evidence="4" key="2">
    <citation type="journal article" date="2018" name="BMC Genomics">
        <title>A manually annotated Actinidia chinensis var. chinensis (kiwifruit) genome highlights the challenges associated with draft genomes and gene prediction in plants.</title>
        <authorList>
            <person name="Pilkington S.M."/>
            <person name="Crowhurst R."/>
            <person name="Hilario E."/>
            <person name="Nardozza S."/>
            <person name="Fraser L."/>
            <person name="Peng Y."/>
            <person name="Gunaseelan K."/>
            <person name="Simpson R."/>
            <person name="Tahir J."/>
            <person name="Deroles S.C."/>
            <person name="Templeton K."/>
            <person name="Luo Z."/>
            <person name="Davy M."/>
            <person name="Cheng C."/>
            <person name="McNeilage M."/>
            <person name="Scaglione D."/>
            <person name="Liu Y."/>
            <person name="Zhang Q."/>
            <person name="Datson P."/>
            <person name="De Silva N."/>
            <person name="Gardiner S.E."/>
            <person name="Bassett H."/>
            <person name="Chagne D."/>
            <person name="McCallum J."/>
            <person name="Dzierzon H."/>
            <person name="Deng C."/>
            <person name="Wang Y.Y."/>
            <person name="Barron L."/>
            <person name="Manako K."/>
            <person name="Bowen J."/>
            <person name="Foster T.M."/>
            <person name="Erridge Z.A."/>
            <person name="Tiffin H."/>
            <person name="Waite C.N."/>
            <person name="Davies K.M."/>
            <person name="Grierson E.P."/>
            <person name="Laing W.A."/>
            <person name="Kirk R."/>
            <person name="Chen X."/>
            <person name="Wood M."/>
            <person name="Montefiori M."/>
            <person name="Brummell D.A."/>
            <person name="Schwinn K.E."/>
            <person name="Catanach A."/>
            <person name="Fullerton C."/>
            <person name="Li D."/>
            <person name="Meiyalaghan S."/>
            <person name="Nieuwenhuizen N."/>
            <person name="Read N."/>
            <person name="Prakash R."/>
            <person name="Hunter D."/>
            <person name="Zhang H."/>
            <person name="McKenzie M."/>
            <person name="Knabel M."/>
            <person name="Harris A."/>
            <person name="Allan A.C."/>
            <person name="Gleave A."/>
            <person name="Chen A."/>
            <person name="Janssen B.J."/>
            <person name="Plunkett B."/>
            <person name="Ampomah-Dwamena C."/>
            <person name="Voogd C."/>
            <person name="Leif D."/>
            <person name="Lafferty D."/>
            <person name="Souleyre E.J.F."/>
            <person name="Varkonyi-Gasic E."/>
            <person name="Gambi F."/>
            <person name="Hanley J."/>
            <person name="Yao J.L."/>
            <person name="Cheung J."/>
            <person name="David K.M."/>
            <person name="Warren B."/>
            <person name="Marsh K."/>
            <person name="Snowden K.C."/>
            <person name="Lin-Wang K."/>
            <person name="Brian L."/>
            <person name="Martinez-Sanchez M."/>
            <person name="Wang M."/>
            <person name="Ileperuma N."/>
            <person name="Macnee N."/>
            <person name="Campin R."/>
            <person name="McAtee P."/>
            <person name="Drummond R.S.M."/>
            <person name="Espley R.V."/>
            <person name="Ireland H.S."/>
            <person name="Wu R."/>
            <person name="Atkinson R.G."/>
            <person name="Karunairetnam S."/>
            <person name="Bulley S."/>
            <person name="Chunkath S."/>
            <person name="Hanley Z."/>
            <person name="Storey R."/>
            <person name="Thrimawithana A.H."/>
            <person name="Thomson S."/>
            <person name="David C."/>
            <person name="Testolin R."/>
            <person name="Huang H."/>
            <person name="Hellens R.P."/>
            <person name="Schaffer R.J."/>
        </authorList>
    </citation>
    <scope>NUCLEOTIDE SEQUENCE [LARGE SCALE GENOMIC DNA]</scope>
    <source>
        <strain evidence="4">cv. Red5</strain>
    </source>
</reference>
<dbReference type="Pfam" id="PF02493">
    <property type="entry name" value="MORN"/>
    <property type="match status" value="3"/>
</dbReference>
<protein>
    <submittedName>
        <fullName evidence="3">Protein ACCUMULATION AND REPLICATION OF CHLOROPLASTS 3 like</fullName>
    </submittedName>
</protein>
<dbReference type="AlphaFoldDB" id="A0A2R6PGP5"/>
<evidence type="ECO:0000256" key="2">
    <source>
        <dbReference type="SAM" id="MobiDB-lite"/>
    </source>
</evidence>
<dbReference type="EMBL" id="NKQK01000025">
    <property type="protein sequence ID" value="PSR91019.1"/>
    <property type="molecule type" value="Genomic_DNA"/>
</dbReference>
<feature type="region of interest" description="Disordered" evidence="2">
    <location>
        <begin position="486"/>
        <end position="515"/>
    </location>
</feature>
<dbReference type="InParanoid" id="A0A2R6PGP5"/>
<dbReference type="InterPro" id="IPR036525">
    <property type="entry name" value="Tubulin/FtsZ_GTPase_sf"/>
</dbReference>
<dbReference type="SUPFAM" id="SSF82185">
    <property type="entry name" value="Histone H3 K4-specific methyltransferase SET7/9 N-terminal domain"/>
    <property type="match status" value="1"/>
</dbReference>
<dbReference type="OMA" id="PIRFWTM"/>
<dbReference type="GO" id="GO:0005829">
    <property type="term" value="C:cytosol"/>
    <property type="evidence" value="ECO:0007669"/>
    <property type="project" value="TreeGrafter"/>
</dbReference>